<dbReference type="AlphaFoldDB" id="M0A2X3"/>
<sequence length="42" mass="4286">MKLVVTGAAGGAGSWAVDHFATDGHEVSASISSAPRDSRTER</sequence>
<dbReference type="Gene3D" id="3.40.50.720">
    <property type="entry name" value="NAD(P)-binding Rossmann-like Domain"/>
    <property type="match status" value="1"/>
</dbReference>
<reference evidence="1 2" key="1">
    <citation type="journal article" date="2014" name="PLoS Genet.">
        <title>Phylogenetically driven sequencing of extremely halophilic archaea reveals strategies for static and dynamic osmo-response.</title>
        <authorList>
            <person name="Becker E.A."/>
            <person name="Seitzer P.M."/>
            <person name="Tritt A."/>
            <person name="Larsen D."/>
            <person name="Krusor M."/>
            <person name="Yao A.I."/>
            <person name="Wu D."/>
            <person name="Madern D."/>
            <person name="Eisen J.A."/>
            <person name="Darling A.E."/>
            <person name="Facciotti M.T."/>
        </authorList>
    </citation>
    <scope>NUCLEOTIDE SEQUENCE [LARGE SCALE GENOMIC DNA]</scope>
    <source>
        <strain evidence="1 2">DSM 12281</strain>
    </source>
</reference>
<accession>M0A2X3</accession>
<organism evidence="1 2">
    <name type="scientific">Natrialba taiwanensis DSM 12281</name>
    <dbReference type="NCBI Taxonomy" id="1230458"/>
    <lineage>
        <taxon>Archaea</taxon>
        <taxon>Methanobacteriati</taxon>
        <taxon>Methanobacteriota</taxon>
        <taxon>Stenosarchaea group</taxon>
        <taxon>Halobacteria</taxon>
        <taxon>Halobacteriales</taxon>
        <taxon>Natrialbaceae</taxon>
        <taxon>Natrialba</taxon>
    </lineage>
</organism>
<gene>
    <name evidence="1" type="ORF">C484_08558</name>
</gene>
<dbReference type="SUPFAM" id="SSF51735">
    <property type="entry name" value="NAD(P)-binding Rossmann-fold domains"/>
    <property type="match status" value="1"/>
</dbReference>
<evidence type="ECO:0000313" key="2">
    <source>
        <dbReference type="Proteomes" id="UP000011648"/>
    </source>
</evidence>
<evidence type="ECO:0000313" key="1">
    <source>
        <dbReference type="EMBL" id="ELY92666.1"/>
    </source>
</evidence>
<comment type="caution">
    <text evidence="1">The sequence shown here is derived from an EMBL/GenBank/DDBJ whole genome shotgun (WGS) entry which is preliminary data.</text>
</comment>
<dbReference type="STRING" id="1230458.C484_08558"/>
<dbReference type="Proteomes" id="UP000011648">
    <property type="component" value="Unassembled WGS sequence"/>
</dbReference>
<dbReference type="PATRIC" id="fig|1230458.4.peg.1706"/>
<dbReference type="InterPro" id="IPR036291">
    <property type="entry name" value="NAD(P)-bd_dom_sf"/>
</dbReference>
<dbReference type="EMBL" id="AOIL01000028">
    <property type="protein sequence ID" value="ELY92666.1"/>
    <property type="molecule type" value="Genomic_DNA"/>
</dbReference>
<dbReference type="RefSeq" id="WP_006825486.1">
    <property type="nucleotide sequence ID" value="NZ_AOIL01000028.1"/>
</dbReference>
<evidence type="ECO:0008006" key="3">
    <source>
        <dbReference type="Google" id="ProtNLM"/>
    </source>
</evidence>
<protein>
    <recommendedName>
        <fullName evidence="3">NAD-dependent epimerase/dehydratase</fullName>
    </recommendedName>
</protein>
<proteinExistence type="predicted"/>
<keyword evidence="2" id="KW-1185">Reference proteome</keyword>
<name>M0A2X3_9EURY</name>